<feature type="domain" description="Malonyl-CoA:ACP transacylase (MAT)" evidence="5">
    <location>
        <begin position="334"/>
        <end position="642"/>
    </location>
</feature>
<accession>A0ABT9U7F7</accession>
<sequence length="1094" mass="121321">MKQPIVFMFSGQGSQYYNMAVRLFEAESEFRQRLERMDEIAFDRTGQSVLKKLYDPSKRFGDAFDLTRWTHPAIFMVEVALAEMIRSRGFVPSAVIGTSLGEYAAAAIAGVLPVEELLELVVQQAHLLEEHSPPGKMIAIMSDPSLYANVPELVQYSELAAINYDNHFVVSCRKEALTLIENALRNREVTYQALPVSHGFHSTGIDGIEQPFLDLLQKKRFLQPTVKLYSCVSGSLMKDLSGSYLWDAVRQPIRFPEALSLLQKEVPNALFLDLGQNGTLASFLKHLSPEDVQTTAIPIVTPFHQEIKQFELISSIYKKQTIVEREEKQMIAYVFPGQGSQTKGMGEGLFEEFPELTAKADAILGYSIKELCLNDPNEVLGQTQFTQPALYVVSALSYLKKLKEDGRKPDFVAGHSLGEYNALFAAGAFDFETGLKLVQKRGALMSTAKGGGMAAVIGLTEEKIAEVLHENGLESKIQIANFNSPSQIVIAGLQDDVRDAAPFFEQSGVRMYVPLKVSGAFHSKYMEAAKQEFAAFVHTMPFSELSIPVISNIHARPYKQEEVRANLIQQITNSVRWTETIRYLMGKKVEEFVELGPGKVLAGLIRTIQREAEPLIINDAETIIEEAKAETAAAAPTAVRSAVAPITAAMLGDAQFKADYRLKYAYAAGSMHNGISSAAFVVRMARAGMLGFIGSAGLPLDETRAMIRSVQRELANGETFGVNVAYTMSRLEDQDQLIDLLLAEQVRLIEASGFLTITPALVRYRMRGLKRKENGSIAIENRIFAKVTRPEVAEIFLSPAPERIVDKLLQERQITEQEAELLRQVPMADELIASGDGGGSTDQASLLALLPTIRRQRDQSAAHYGYTYPIRVGAAGGIGTPEAALAALMMGADFLVTGSINLATLEADISQAVKDLLVEANVQDTAYAPDESMFEIGGKVQVLKKGLFFPARASKLHDLYRQHDSWSELDDKIKVQLEDKYFKCSFQEAYETANKVYPAQEIQKAERNPKSKLALVFRWYLHQAAELARKGQADGKVNYQIWCGPALGAFNQWVKGTELEHWRNRHADSIGELLLKETAQLVSERLRQFGEIQS</sequence>
<dbReference type="InterPro" id="IPR016035">
    <property type="entry name" value="Acyl_Trfase/lysoPLipase"/>
</dbReference>
<evidence type="ECO:0000256" key="4">
    <source>
        <dbReference type="ARBA" id="ARBA00048462"/>
    </source>
</evidence>
<dbReference type="InterPro" id="IPR013785">
    <property type="entry name" value="Aldolase_TIM"/>
</dbReference>
<dbReference type="RefSeq" id="WP_307207333.1">
    <property type="nucleotide sequence ID" value="NZ_JAUSSU010000011.1"/>
</dbReference>
<dbReference type="InterPro" id="IPR001227">
    <property type="entry name" value="Ac_transferase_dom_sf"/>
</dbReference>
<dbReference type="EMBL" id="JAUSSU010000011">
    <property type="protein sequence ID" value="MDQ0115579.1"/>
    <property type="molecule type" value="Genomic_DNA"/>
</dbReference>
<comment type="catalytic activity">
    <reaction evidence="4">
        <text>holo-[ACP] + malonyl-CoA = malonyl-[ACP] + CoA</text>
        <dbReference type="Rhea" id="RHEA:41792"/>
        <dbReference type="Rhea" id="RHEA-COMP:9623"/>
        <dbReference type="Rhea" id="RHEA-COMP:9685"/>
        <dbReference type="ChEBI" id="CHEBI:57287"/>
        <dbReference type="ChEBI" id="CHEBI:57384"/>
        <dbReference type="ChEBI" id="CHEBI:64479"/>
        <dbReference type="ChEBI" id="CHEBI:78449"/>
        <dbReference type="EC" id="2.3.1.39"/>
    </reaction>
</comment>
<dbReference type="PANTHER" id="PTHR42681:SF1">
    <property type="entry name" value="MALONYL-COA-ACYL CARRIER PROTEIN TRANSACYLASE, MITOCHONDRIAL"/>
    <property type="match status" value="1"/>
</dbReference>
<dbReference type="Gene3D" id="3.20.20.70">
    <property type="entry name" value="Aldolase class I"/>
    <property type="match status" value="1"/>
</dbReference>
<comment type="caution">
    <text evidence="6">The sequence shown here is derived from an EMBL/GenBank/DDBJ whole genome shotgun (WGS) entry which is preliminary data.</text>
</comment>
<dbReference type="NCBIfam" id="TIGR00128">
    <property type="entry name" value="fabD"/>
    <property type="match status" value="1"/>
</dbReference>
<dbReference type="InterPro" id="IPR014043">
    <property type="entry name" value="Acyl_transferase_dom"/>
</dbReference>
<dbReference type="SMART" id="SM00827">
    <property type="entry name" value="PKS_AT"/>
    <property type="match status" value="2"/>
</dbReference>
<dbReference type="Gene3D" id="3.30.70.250">
    <property type="entry name" value="Malonyl-CoA ACP transacylase, ACP-binding"/>
    <property type="match status" value="2"/>
</dbReference>
<organism evidence="6 7">
    <name type="scientific">Paenibacillus harenae</name>
    <dbReference type="NCBI Taxonomy" id="306543"/>
    <lineage>
        <taxon>Bacteria</taxon>
        <taxon>Bacillati</taxon>
        <taxon>Bacillota</taxon>
        <taxon>Bacilli</taxon>
        <taxon>Bacillales</taxon>
        <taxon>Paenibacillaceae</taxon>
        <taxon>Paenibacillus</taxon>
    </lineage>
</organism>
<dbReference type="Pfam" id="PF21607">
    <property type="entry name" value="FabD_helical_ins"/>
    <property type="match status" value="1"/>
</dbReference>
<protein>
    <recommendedName>
        <fullName evidence="1">[acyl-carrier-protein] S-malonyltransferase</fullName>
        <ecNumber evidence="1">2.3.1.39</ecNumber>
    </recommendedName>
</protein>
<evidence type="ECO:0000256" key="1">
    <source>
        <dbReference type="ARBA" id="ARBA00013258"/>
    </source>
</evidence>
<dbReference type="InterPro" id="IPR050858">
    <property type="entry name" value="Mal-CoA-ACP_Trans/PKS_FabD"/>
</dbReference>
<dbReference type="Proteomes" id="UP001229346">
    <property type="component" value="Unassembled WGS sequence"/>
</dbReference>
<dbReference type="InterPro" id="IPR014179">
    <property type="entry name" value="PfaD-like_TIM-barrel"/>
</dbReference>
<evidence type="ECO:0000313" key="6">
    <source>
        <dbReference type="EMBL" id="MDQ0115579.1"/>
    </source>
</evidence>
<name>A0ABT9U7F7_PAEHA</name>
<keyword evidence="2" id="KW-0808">Transferase</keyword>
<gene>
    <name evidence="6" type="ORF">J2T15_005046</name>
</gene>
<dbReference type="EC" id="2.3.1.39" evidence="1"/>
<dbReference type="NCBIfam" id="TIGR02814">
    <property type="entry name" value="pfaD_fam"/>
    <property type="match status" value="1"/>
</dbReference>
<keyword evidence="3" id="KW-0012">Acyltransferase</keyword>
<dbReference type="PANTHER" id="PTHR42681">
    <property type="entry name" value="MALONYL-COA-ACYL CARRIER PROTEIN TRANSACYLASE, MITOCHONDRIAL"/>
    <property type="match status" value="1"/>
</dbReference>
<dbReference type="Gene3D" id="3.40.366.10">
    <property type="entry name" value="Malonyl-Coenzyme A Acyl Carrier Protein, domain 2"/>
    <property type="match status" value="2"/>
</dbReference>
<evidence type="ECO:0000259" key="5">
    <source>
        <dbReference type="SMART" id="SM00827"/>
    </source>
</evidence>
<proteinExistence type="predicted"/>
<keyword evidence="7" id="KW-1185">Reference proteome</keyword>
<reference evidence="6 7" key="1">
    <citation type="submission" date="2023-07" db="EMBL/GenBank/DDBJ databases">
        <title>Sorghum-associated microbial communities from plants grown in Nebraska, USA.</title>
        <authorList>
            <person name="Schachtman D."/>
        </authorList>
    </citation>
    <scope>NUCLEOTIDE SEQUENCE [LARGE SCALE GENOMIC DNA]</scope>
    <source>
        <strain evidence="6 7">CC482</strain>
    </source>
</reference>
<dbReference type="SUPFAM" id="SSF51412">
    <property type="entry name" value="Inosine monophosphate dehydrogenase (IMPDH)"/>
    <property type="match status" value="1"/>
</dbReference>
<dbReference type="SUPFAM" id="SSF52151">
    <property type="entry name" value="FabD/lysophospholipase-like"/>
    <property type="match status" value="2"/>
</dbReference>
<feature type="domain" description="Malonyl-CoA:ACP transacylase (MAT)" evidence="5">
    <location>
        <begin position="8"/>
        <end position="303"/>
    </location>
</feature>
<dbReference type="InterPro" id="IPR016036">
    <property type="entry name" value="Malonyl_transacylase_ACP-bd"/>
</dbReference>
<evidence type="ECO:0000313" key="7">
    <source>
        <dbReference type="Proteomes" id="UP001229346"/>
    </source>
</evidence>
<dbReference type="SUPFAM" id="SSF55048">
    <property type="entry name" value="Probable ACP-binding domain of malonyl-CoA ACP transacylase"/>
    <property type="match status" value="1"/>
</dbReference>
<dbReference type="InterPro" id="IPR049489">
    <property type="entry name" value="FabD-like_helical_ins"/>
</dbReference>
<dbReference type="InterPro" id="IPR004410">
    <property type="entry name" value="Malonyl_CoA-ACP_transAc_FabD"/>
</dbReference>
<evidence type="ECO:0000256" key="2">
    <source>
        <dbReference type="ARBA" id="ARBA00022679"/>
    </source>
</evidence>
<dbReference type="Pfam" id="PF03060">
    <property type="entry name" value="NMO"/>
    <property type="match status" value="1"/>
</dbReference>
<evidence type="ECO:0000256" key="3">
    <source>
        <dbReference type="ARBA" id="ARBA00023315"/>
    </source>
</evidence>
<dbReference type="Pfam" id="PF00698">
    <property type="entry name" value="Acyl_transf_1"/>
    <property type="match status" value="2"/>
</dbReference>